<name>K1QDH3_MAGGI</name>
<reference evidence="2" key="1">
    <citation type="journal article" date="2012" name="Nature">
        <title>The oyster genome reveals stress adaptation and complexity of shell formation.</title>
        <authorList>
            <person name="Zhang G."/>
            <person name="Fang X."/>
            <person name="Guo X."/>
            <person name="Li L."/>
            <person name="Luo R."/>
            <person name="Xu F."/>
            <person name="Yang P."/>
            <person name="Zhang L."/>
            <person name="Wang X."/>
            <person name="Qi H."/>
            <person name="Xiong Z."/>
            <person name="Que H."/>
            <person name="Xie Y."/>
            <person name="Holland P.W."/>
            <person name="Paps J."/>
            <person name="Zhu Y."/>
            <person name="Wu F."/>
            <person name="Chen Y."/>
            <person name="Wang J."/>
            <person name="Peng C."/>
            <person name="Meng J."/>
            <person name="Yang L."/>
            <person name="Liu J."/>
            <person name="Wen B."/>
            <person name="Zhang N."/>
            <person name="Huang Z."/>
            <person name="Zhu Q."/>
            <person name="Feng Y."/>
            <person name="Mount A."/>
            <person name="Hedgecock D."/>
            <person name="Xu Z."/>
            <person name="Liu Y."/>
            <person name="Domazet-Loso T."/>
            <person name="Du Y."/>
            <person name="Sun X."/>
            <person name="Zhang S."/>
            <person name="Liu B."/>
            <person name="Cheng P."/>
            <person name="Jiang X."/>
            <person name="Li J."/>
            <person name="Fan D."/>
            <person name="Wang W."/>
            <person name="Fu W."/>
            <person name="Wang T."/>
            <person name="Wang B."/>
            <person name="Zhang J."/>
            <person name="Peng Z."/>
            <person name="Li Y."/>
            <person name="Li N."/>
            <person name="Wang J."/>
            <person name="Chen M."/>
            <person name="He Y."/>
            <person name="Tan F."/>
            <person name="Song X."/>
            <person name="Zheng Q."/>
            <person name="Huang R."/>
            <person name="Yang H."/>
            <person name="Du X."/>
            <person name="Chen L."/>
            <person name="Yang M."/>
            <person name="Gaffney P.M."/>
            <person name="Wang S."/>
            <person name="Luo L."/>
            <person name="She Z."/>
            <person name="Ming Y."/>
            <person name="Huang W."/>
            <person name="Zhang S."/>
            <person name="Huang B."/>
            <person name="Zhang Y."/>
            <person name="Qu T."/>
            <person name="Ni P."/>
            <person name="Miao G."/>
            <person name="Wang J."/>
            <person name="Wang Q."/>
            <person name="Steinberg C.E."/>
            <person name="Wang H."/>
            <person name="Li N."/>
            <person name="Qian L."/>
            <person name="Zhang G."/>
            <person name="Li Y."/>
            <person name="Yang H."/>
            <person name="Liu X."/>
            <person name="Wang J."/>
            <person name="Yin Y."/>
            <person name="Wang J."/>
        </authorList>
    </citation>
    <scope>NUCLEOTIDE SEQUENCE [LARGE SCALE GENOMIC DNA]</scope>
    <source>
        <strain evidence="2">05x7-T-G4-1.051#20</strain>
    </source>
</reference>
<sequence length="203" mass="22787">MQRSKNSKKSCQVIKIEISSLLTLTPHPTPPCPKNGGETRSQCEALRSDAGKESIEQLRTVHKEHEAAMADMKTKIREGAQESSKLKAVDKENKPMKRIGSILNALKKSPISRSAKKQLTEIKEQSSPNPVGSPVVEVEDCGTQMSAEKAKEPPPRKKSRRHALYKEPLQISEPLDCGQFIHTTPEENVHDTVQKRLRRRPRK</sequence>
<protein>
    <submittedName>
        <fullName evidence="2">Uncharacterized protein</fullName>
    </submittedName>
</protein>
<gene>
    <name evidence="2" type="ORF">CGI_10019720</name>
</gene>
<dbReference type="InParanoid" id="K1QDH3"/>
<feature type="region of interest" description="Disordered" evidence="1">
    <location>
        <begin position="111"/>
        <end position="170"/>
    </location>
</feature>
<organism evidence="2">
    <name type="scientific">Magallana gigas</name>
    <name type="common">Pacific oyster</name>
    <name type="synonym">Crassostrea gigas</name>
    <dbReference type="NCBI Taxonomy" id="29159"/>
    <lineage>
        <taxon>Eukaryota</taxon>
        <taxon>Metazoa</taxon>
        <taxon>Spiralia</taxon>
        <taxon>Lophotrochozoa</taxon>
        <taxon>Mollusca</taxon>
        <taxon>Bivalvia</taxon>
        <taxon>Autobranchia</taxon>
        <taxon>Pteriomorphia</taxon>
        <taxon>Ostreida</taxon>
        <taxon>Ostreoidea</taxon>
        <taxon>Ostreidae</taxon>
        <taxon>Magallana</taxon>
    </lineage>
</organism>
<evidence type="ECO:0000313" key="2">
    <source>
        <dbReference type="EMBL" id="EKC29084.1"/>
    </source>
</evidence>
<feature type="region of interest" description="Disordered" evidence="1">
    <location>
        <begin position="22"/>
        <end position="50"/>
    </location>
</feature>
<dbReference type="EMBL" id="JH816104">
    <property type="protein sequence ID" value="EKC29084.1"/>
    <property type="molecule type" value="Genomic_DNA"/>
</dbReference>
<feature type="compositionally biased region" description="Basic and acidic residues" evidence="1">
    <location>
        <begin position="184"/>
        <end position="194"/>
    </location>
</feature>
<feature type="region of interest" description="Disordered" evidence="1">
    <location>
        <begin position="183"/>
        <end position="203"/>
    </location>
</feature>
<dbReference type="HOGENOM" id="CLU_1350058_0_0_1"/>
<proteinExistence type="predicted"/>
<accession>K1QDH3</accession>
<evidence type="ECO:0000256" key="1">
    <source>
        <dbReference type="SAM" id="MobiDB-lite"/>
    </source>
</evidence>
<dbReference type="AlphaFoldDB" id="K1QDH3"/>